<protein>
    <recommendedName>
        <fullName evidence="4">RALFL33</fullName>
    </recommendedName>
</protein>
<dbReference type="Proteomes" id="UP000008311">
    <property type="component" value="Unassembled WGS sequence"/>
</dbReference>
<keyword evidence="3" id="KW-1185">Reference proteome</keyword>
<gene>
    <name evidence="2" type="ORF">RCOM_0137400</name>
</gene>
<reference evidence="3" key="1">
    <citation type="journal article" date="2010" name="Nat. Biotechnol.">
        <title>Draft genome sequence of the oilseed species Ricinus communis.</title>
        <authorList>
            <person name="Chan A.P."/>
            <person name="Crabtree J."/>
            <person name="Zhao Q."/>
            <person name="Lorenzi H."/>
            <person name="Orvis J."/>
            <person name="Puiu D."/>
            <person name="Melake-Berhan A."/>
            <person name="Jones K.M."/>
            <person name="Redman J."/>
            <person name="Chen G."/>
            <person name="Cahoon E.B."/>
            <person name="Gedil M."/>
            <person name="Stanke M."/>
            <person name="Haas B.J."/>
            <person name="Wortman J.R."/>
            <person name="Fraser-Liggett C.M."/>
            <person name="Ravel J."/>
            <person name="Rabinowicz P.D."/>
        </authorList>
    </citation>
    <scope>NUCLEOTIDE SEQUENCE [LARGE SCALE GENOMIC DNA]</scope>
    <source>
        <strain evidence="3">cv. Hale</strain>
    </source>
</reference>
<name>B9SJG9_RICCO</name>
<evidence type="ECO:0000313" key="3">
    <source>
        <dbReference type="Proteomes" id="UP000008311"/>
    </source>
</evidence>
<keyword evidence="1" id="KW-0732">Signal</keyword>
<evidence type="ECO:0000256" key="1">
    <source>
        <dbReference type="SAM" id="SignalP"/>
    </source>
</evidence>
<dbReference type="EMBL" id="EQ973985">
    <property type="protein sequence ID" value="EEF36214.1"/>
    <property type="molecule type" value="Genomic_DNA"/>
</dbReference>
<feature type="chain" id="PRO_5002891847" description="RALFL33" evidence="1">
    <location>
        <begin position="27"/>
        <end position="60"/>
    </location>
</feature>
<evidence type="ECO:0008006" key="4">
    <source>
        <dbReference type="Google" id="ProtNLM"/>
    </source>
</evidence>
<proteinExistence type="predicted"/>
<evidence type="ECO:0000313" key="2">
    <source>
        <dbReference type="EMBL" id="EEF36214.1"/>
    </source>
</evidence>
<dbReference type="AlphaFoldDB" id="B9SJG9"/>
<accession>B9SJG9</accession>
<organism evidence="2 3">
    <name type="scientific">Ricinus communis</name>
    <name type="common">Castor bean</name>
    <dbReference type="NCBI Taxonomy" id="3988"/>
    <lineage>
        <taxon>Eukaryota</taxon>
        <taxon>Viridiplantae</taxon>
        <taxon>Streptophyta</taxon>
        <taxon>Embryophyta</taxon>
        <taxon>Tracheophyta</taxon>
        <taxon>Spermatophyta</taxon>
        <taxon>Magnoliopsida</taxon>
        <taxon>eudicotyledons</taxon>
        <taxon>Gunneridae</taxon>
        <taxon>Pentapetalae</taxon>
        <taxon>rosids</taxon>
        <taxon>fabids</taxon>
        <taxon>Malpighiales</taxon>
        <taxon>Euphorbiaceae</taxon>
        <taxon>Acalyphoideae</taxon>
        <taxon>Acalypheae</taxon>
        <taxon>Ricinus</taxon>
    </lineage>
</organism>
<sequence>MAPSKTLMVLFVTILLMMSSIQVLSAESSGIPISRRKLAQATATYSGPRGGGGCYPPNCD</sequence>
<feature type="signal peptide" evidence="1">
    <location>
        <begin position="1"/>
        <end position="26"/>
    </location>
</feature>
<dbReference type="InParanoid" id="B9SJG9"/>